<dbReference type="GO" id="GO:0005737">
    <property type="term" value="C:cytoplasm"/>
    <property type="evidence" value="ECO:0007669"/>
    <property type="project" value="UniProtKB-SubCell"/>
</dbReference>
<sequence length="334" mass="35238">MTSAVPVGRPPAPRLDPVALTPPVPWEFASFLEDAEDAASDGVQPVGRPGKVGVLDLSLGVDAASSVQKTGVTSRYVKAPMQFTRPLYIDPADPGEAFVYVRSTGGGLAQNDRIRQRVTLGDGARATVTTPAGTPVHRMNAGLATQWISLTVGEDAVCEYLPGQNTLFAGSRLLQVTDVDLADSATLLAADVILTGRLARGERDLFDALGQCWRVERGGRSLLSDMMCVVGAGQGRSEMLLSRWPVWGTVLIVPPAGSSVKELLASVRDLLVERCAGVAAEDLTAAASTMVNDAGITVRVAGEDPVTVRAIVDAVHDHARRALLGRPAVDLRRM</sequence>
<proteinExistence type="inferred from homology"/>
<dbReference type="Proteomes" id="UP000182498">
    <property type="component" value="Unassembled WGS sequence"/>
</dbReference>
<dbReference type="RefSeq" id="WP_073883427.1">
    <property type="nucleotide sequence ID" value="NZ_FAUH01000002.1"/>
</dbReference>
<comment type="function">
    <text evidence="3">Required for maturation of urease via the functional incorporation of the urease nickel metallocenter.</text>
</comment>
<dbReference type="Pfam" id="PF01774">
    <property type="entry name" value="UreD"/>
    <property type="match status" value="1"/>
</dbReference>
<keyword evidence="5" id="KW-1185">Reference proteome</keyword>
<dbReference type="OrthoDB" id="9807968at2"/>
<keyword evidence="3" id="KW-0996">Nickel insertion</keyword>
<comment type="subunit">
    <text evidence="3">UreD, UreF and UreG form a complex that acts as a GTP-hydrolysis-dependent molecular chaperone, activating the urease apoprotein by helping to assemble the nickel containing metallocenter of UreC. The UreE protein probably delivers the nickel.</text>
</comment>
<evidence type="ECO:0000256" key="1">
    <source>
        <dbReference type="ARBA" id="ARBA00007177"/>
    </source>
</evidence>
<keyword evidence="2 3" id="KW-0143">Chaperone</keyword>
<dbReference type="PANTHER" id="PTHR33643:SF1">
    <property type="entry name" value="UREASE ACCESSORY PROTEIN D"/>
    <property type="match status" value="1"/>
</dbReference>
<organism evidence="4 5">
    <name type="scientific">Corynebacterium variabile</name>
    <dbReference type="NCBI Taxonomy" id="1727"/>
    <lineage>
        <taxon>Bacteria</taxon>
        <taxon>Bacillati</taxon>
        <taxon>Actinomycetota</taxon>
        <taxon>Actinomycetes</taxon>
        <taxon>Mycobacteriales</taxon>
        <taxon>Corynebacteriaceae</taxon>
        <taxon>Corynebacterium</taxon>
    </lineage>
</organism>
<keyword evidence="3" id="KW-0963">Cytoplasm</keyword>
<gene>
    <name evidence="3" type="primary">ureD</name>
    <name evidence="4" type="ORF">CVAR292_00348</name>
</gene>
<dbReference type="GO" id="GO:0016151">
    <property type="term" value="F:nickel cation binding"/>
    <property type="evidence" value="ECO:0007669"/>
    <property type="project" value="UniProtKB-UniRule"/>
</dbReference>
<evidence type="ECO:0000313" key="5">
    <source>
        <dbReference type="Proteomes" id="UP000182498"/>
    </source>
</evidence>
<accession>A0A0X2NJW5</accession>
<evidence type="ECO:0000313" key="4">
    <source>
        <dbReference type="EMBL" id="CUU65039.1"/>
    </source>
</evidence>
<dbReference type="EMBL" id="FAUH01000002">
    <property type="protein sequence ID" value="CUU65039.1"/>
    <property type="molecule type" value="Genomic_DNA"/>
</dbReference>
<dbReference type="InterPro" id="IPR002669">
    <property type="entry name" value="UreD"/>
</dbReference>
<evidence type="ECO:0000256" key="3">
    <source>
        <dbReference type="HAMAP-Rule" id="MF_01384"/>
    </source>
</evidence>
<protein>
    <recommendedName>
        <fullName evidence="3">Urease accessory protein UreD</fullName>
    </recommendedName>
</protein>
<dbReference type="AlphaFoldDB" id="A0A0X2NJW5"/>
<reference evidence="5" key="1">
    <citation type="submission" date="2015-11" db="EMBL/GenBank/DDBJ databases">
        <authorList>
            <person name="Dugat-Bony E."/>
        </authorList>
    </citation>
    <scope>NUCLEOTIDE SEQUENCE [LARGE SCALE GENOMIC DNA]</scope>
    <source>
        <strain evidence="5">Mu292</strain>
    </source>
</reference>
<evidence type="ECO:0000256" key="2">
    <source>
        <dbReference type="ARBA" id="ARBA00023186"/>
    </source>
</evidence>
<dbReference type="PANTHER" id="PTHR33643">
    <property type="entry name" value="UREASE ACCESSORY PROTEIN D"/>
    <property type="match status" value="1"/>
</dbReference>
<name>A0A0X2NJW5_9CORY</name>
<comment type="subcellular location">
    <subcellularLocation>
        <location evidence="3">Cytoplasm</location>
    </subcellularLocation>
</comment>
<dbReference type="HAMAP" id="MF_01384">
    <property type="entry name" value="UreD"/>
    <property type="match status" value="1"/>
</dbReference>
<comment type="similarity">
    <text evidence="1 3">Belongs to the UreD family.</text>
</comment>